<evidence type="ECO:0000256" key="1">
    <source>
        <dbReference type="ARBA" id="ARBA00010832"/>
    </source>
</evidence>
<dbReference type="EMBL" id="CP011412">
    <property type="protein sequence ID" value="AKH19519.1"/>
    <property type="molecule type" value="Genomic_DNA"/>
</dbReference>
<dbReference type="AlphaFoldDB" id="A0A0F7JVV2"/>
<protein>
    <recommendedName>
        <fullName evidence="2">HupH hydrogenase expression protein C-terminal domain-containing protein</fullName>
    </recommendedName>
</protein>
<dbReference type="RefSeq" id="WP_046858457.1">
    <property type="nucleotide sequence ID" value="NZ_CP011412.1"/>
</dbReference>
<dbReference type="Gene3D" id="3.30.1370.140">
    <property type="entry name" value="HupH hydrogenase expression protein, C-terminal domain"/>
    <property type="match status" value="1"/>
</dbReference>
<dbReference type="InterPro" id="IPR038527">
    <property type="entry name" value="HupH_C_sf"/>
</dbReference>
<sequence length="143" mass="15746">MSALDQTDSSSVSASGNAELTHNTLPLLNEVRHALKRLVRTGESTIIDLRAIPFGPGDEERLLDLLGQGEVQATLDSLGRTSIKESRFSGVWIVDHYNSEDERIAFQIEVIDIPDLLRAQADDMSQSLDKLATLLEDELQGTE</sequence>
<accession>A0A0F7JVV2</accession>
<evidence type="ECO:0000313" key="4">
    <source>
        <dbReference type="Proteomes" id="UP000034410"/>
    </source>
</evidence>
<name>A0A0F7JVV2_9GAMM</name>
<dbReference type="Pfam" id="PF04809">
    <property type="entry name" value="HupH_C"/>
    <property type="match status" value="1"/>
</dbReference>
<comment type="similarity">
    <text evidence="1">Belongs to the HupH/HyaF family.</text>
</comment>
<reference evidence="3 4" key="1">
    <citation type="journal article" date="2015" name="Genome Announc.">
        <title>Complete Genome Sequence of Sedimenticola thiotaurini Strain SIP-G1, a Polyphosphate- and Polyhydroxyalkanoate-Accumulating Sulfur-Oxidizing Gammaproteobacterium Isolated from Salt Marsh Sediments.</title>
        <authorList>
            <person name="Flood B.E."/>
            <person name="Jones D.S."/>
            <person name="Bailey J.V."/>
        </authorList>
    </citation>
    <scope>NUCLEOTIDE SEQUENCE [LARGE SCALE GENOMIC DNA]</scope>
    <source>
        <strain evidence="3 4">SIP-G1</strain>
    </source>
</reference>
<organism evidence="3 4">
    <name type="scientific">Sedimenticola thiotaurini</name>
    <dbReference type="NCBI Taxonomy" id="1543721"/>
    <lineage>
        <taxon>Bacteria</taxon>
        <taxon>Pseudomonadati</taxon>
        <taxon>Pseudomonadota</taxon>
        <taxon>Gammaproteobacteria</taxon>
        <taxon>Chromatiales</taxon>
        <taxon>Sedimenticolaceae</taxon>
        <taxon>Sedimenticola</taxon>
    </lineage>
</organism>
<proteinExistence type="inferred from homology"/>
<feature type="domain" description="HupH hydrogenase expression protein C-terminal" evidence="2">
    <location>
        <begin position="23"/>
        <end position="136"/>
    </location>
</feature>
<dbReference type="InterPro" id="IPR006894">
    <property type="entry name" value="HupH_Hydgase_express_prot_C"/>
</dbReference>
<dbReference type="Proteomes" id="UP000034410">
    <property type="component" value="Chromosome"/>
</dbReference>
<dbReference type="KEGG" id="seds:AAY24_03180"/>
<gene>
    <name evidence="3" type="ORF">AAY24_03180</name>
</gene>
<evidence type="ECO:0000313" key="3">
    <source>
        <dbReference type="EMBL" id="AKH19519.1"/>
    </source>
</evidence>
<evidence type="ECO:0000259" key="2">
    <source>
        <dbReference type="Pfam" id="PF04809"/>
    </source>
</evidence>
<keyword evidence="4" id="KW-1185">Reference proteome</keyword>